<proteinExistence type="predicted"/>
<dbReference type="Pfam" id="PF16138">
    <property type="entry name" value="DUF4846"/>
    <property type="match status" value="1"/>
</dbReference>
<evidence type="ECO:0000313" key="2">
    <source>
        <dbReference type="EMBL" id="MBE9660996.1"/>
    </source>
</evidence>
<gene>
    <name evidence="2" type="ORF">IRJ16_03795</name>
</gene>
<evidence type="ECO:0000256" key="1">
    <source>
        <dbReference type="SAM" id="SignalP"/>
    </source>
</evidence>
<dbReference type="InterPro" id="IPR032315">
    <property type="entry name" value="DUF4846"/>
</dbReference>
<keyword evidence="1" id="KW-0732">Signal</keyword>
<evidence type="ECO:0000313" key="3">
    <source>
        <dbReference type="Proteomes" id="UP000622475"/>
    </source>
</evidence>
<reference evidence="2" key="1">
    <citation type="submission" date="2020-10" db="EMBL/GenBank/DDBJ databases">
        <title>Mucilaginibacter mali sp. nov., isolated from rhizosphere soil of apple orchard.</title>
        <authorList>
            <person name="Lee J.-S."/>
            <person name="Kim H.S."/>
            <person name="Kim J.-S."/>
        </authorList>
    </citation>
    <scope>NUCLEOTIDE SEQUENCE</scope>
    <source>
        <strain evidence="2">KCTC 22746</strain>
    </source>
</reference>
<dbReference type="Proteomes" id="UP000622475">
    <property type="component" value="Unassembled WGS sequence"/>
</dbReference>
<name>A0A929PVG8_9SPHI</name>
<feature type="signal peptide" evidence="1">
    <location>
        <begin position="1"/>
        <end position="18"/>
    </location>
</feature>
<organism evidence="2 3">
    <name type="scientific">Mucilaginibacter myungsuensis</name>
    <dbReference type="NCBI Taxonomy" id="649104"/>
    <lineage>
        <taxon>Bacteria</taxon>
        <taxon>Pseudomonadati</taxon>
        <taxon>Bacteroidota</taxon>
        <taxon>Sphingobacteriia</taxon>
        <taxon>Sphingobacteriales</taxon>
        <taxon>Sphingobacteriaceae</taxon>
        <taxon>Mucilaginibacter</taxon>
    </lineage>
</organism>
<accession>A0A929PVG8</accession>
<comment type="caution">
    <text evidence="2">The sequence shown here is derived from an EMBL/GenBank/DDBJ whole genome shotgun (WGS) entry which is preliminary data.</text>
</comment>
<sequence>MKCALVLLFFVASSFVKPADRVKDRVIIPDGYHLASPDSFGQWLGDLPLKPVGTPTRNYRGEIARTDAYTAGVIDMSLGKRDLQQCADAVMRLRAEYLYQQKKYNTIAFNFTSGFKCDYLHYANGYRYANGKWVLKSGKDHSYKTFLNYMDLVFSYAGTLSLEKELVKVNTAAELKAGDVFIKGGSPGHCFMVMAIAENSTHEKKFLLAQSFMPAQDIQLLKNANGNAWFDLSSPANIPYGELVNLKFLKRFN</sequence>
<dbReference type="EMBL" id="JADFFL010000001">
    <property type="protein sequence ID" value="MBE9660996.1"/>
    <property type="molecule type" value="Genomic_DNA"/>
</dbReference>
<keyword evidence="3" id="KW-1185">Reference proteome</keyword>
<feature type="chain" id="PRO_5037579195" evidence="1">
    <location>
        <begin position="19"/>
        <end position="253"/>
    </location>
</feature>
<dbReference type="RefSeq" id="WP_194110180.1">
    <property type="nucleotide sequence ID" value="NZ_JADFFL010000001.1"/>
</dbReference>
<dbReference type="AlphaFoldDB" id="A0A929PVG8"/>
<protein>
    <submittedName>
        <fullName evidence="2">DUF4846 domain-containing protein</fullName>
    </submittedName>
</protein>